<feature type="transmembrane region" description="Helical" evidence="1">
    <location>
        <begin position="78"/>
        <end position="97"/>
    </location>
</feature>
<keyword evidence="1" id="KW-0472">Membrane</keyword>
<evidence type="ECO:0000256" key="1">
    <source>
        <dbReference type="SAM" id="Phobius"/>
    </source>
</evidence>
<organism evidence="2">
    <name type="scientific">viral metagenome</name>
    <dbReference type="NCBI Taxonomy" id="1070528"/>
    <lineage>
        <taxon>unclassified sequences</taxon>
        <taxon>metagenomes</taxon>
        <taxon>organismal metagenomes</taxon>
    </lineage>
</organism>
<accession>A0A6C0EJD1</accession>
<reference evidence="2" key="1">
    <citation type="journal article" date="2020" name="Nature">
        <title>Giant virus diversity and host interactions through global metagenomics.</title>
        <authorList>
            <person name="Schulz F."/>
            <person name="Roux S."/>
            <person name="Paez-Espino D."/>
            <person name="Jungbluth S."/>
            <person name="Walsh D.A."/>
            <person name="Denef V.J."/>
            <person name="McMahon K.D."/>
            <person name="Konstantinidis K.T."/>
            <person name="Eloe-Fadrosh E.A."/>
            <person name="Kyrpides N.C."/>
            <person name="Woyke T."/>
        </authorList>
    </citation>
    <scope>NUCLEOTIDE SEQUENCE</scope>
    <source>
        <strain evidence="2">GVMAG-M-3300001351-8</strain>
    </source>
</reference>
<evidence type="ECO:0000313" key="2">
    <source>
        <dbReference type="EMBL" id="QHT28842.1"/>
    </source>
</evidence>
<keyword evidence="1" id="KW-0812">Transmembrane</keyword>
<dbReference type="AlphaFoldDB" id="A0A6C0EJD1"/>
<name>A0A6C0EJD1_9ZZZZ</name>
<feature type="transmembrane region" description="Helical" evidence="1">
    <location>
        <begin position="6"/>
        <end position="30"/>
    </location>
</feature>
<protein>
    <submittedName>
        <fullName evidence="2">Uncharacterized protein</fullName>
    </submittedName>
</protein>
<keyword evidence="1" id="KW-1133">Transmembrane helix</keyword>
<feature type="transmembrane region" description="Helical" evidence="1">
    <location>
        <begin position="42"/>
        <end position="66"/>
    </location>
</feature>
<sequence>MNNLIIIDTVFDIIDNIMPGIIGFFSGVVISSKKRLKKYVNYYNSVNVAIRWFYSIFTLFYLLYMYNYLEKRIIESNIYIKLLTALFNITMLFYSSIKIL</sequence>
<proteinExistence type="predicted"/>
<dbReference type="EMBL" id="MN738865">
    <property type="protein sequence ID" value="QHT28842.1"/>
    <property type="molecule type" value="Genomic_DNA"/>
</dbReference>